<feature type="binding site" evidence="5">
    <location>
        <position position="343"/>
    </location>
    <ligand>
        <name>phosphoenolpyruvate</name>
        <dbReference type="ChEBI" id="CHEBI:58702"/>
    </ligand>
</feature>
<dbReference type="SUPFAM" id="SSF51569">
    <property type="entry name" value="Aldolase"/>
    <property type="match status" value="1"/>
</dbReference>
<comment type="similarity">
    <text evidence="2 6">Belongs to the class-II DAHP synthase family.</text>
</comment>
<comment type="catalytic activity">
    <reaction evidence="4 6">
        <text>D-erythrose 4-phosphate + phosphoenolpyruvate + H2O = 7-phospho-2-dehydro-3-deoxy-D-arabino-heptonate + phosphate</text>
        <dbReference type="Rhea" id="RHEA:14717"/>
        <dbReference type="ChEBI" id="CHEBI:15377"/>
        <dbReference type="ChEBI" id="CHEBI:16897"/>
        <dbReference type="ChEBI" id="CHEBI:43474"/>
        <dbReference type="ChEBI" id="CHEBI:58394"/>
        <dbReference type="ChEBI" id="CHEBI:58702"/>
        <dbReference type="EC" id="2.5.1.54"/>
    </reaction>
</comment>
<evidence type="ECO:0000256" key="8">
    <source>
        <dbReference type="SAM" id="SignalP"/>
    </source>
</evidence>
<evidence type="ECO:0000256" key="3">
    <source>
        <dbReference type="ARBA" id="ARBA00022679"/>
    </source>
</evidence>
<dbReference type="Gene3D" id="3.20.20.70">
    <property type="entry name" value="Aldolase class I"/>
    <property type="match status" value="1"/>
</dbReference>
<dbReference type="GO" id="GO:0009073">
    <property type="term" value="P:aromatic amino acid family biosynthetic process"/>
    <property type="evidence" value="ECO:0007669"/>
    <property type="project" value="UniProtKB-KW"/>
</dbReference>
<evidence type="ECO:0000313" key="9">
    <source>
        <dbReference type="EMBL" id="KAL3805521.1"/>
    </source>
</evidence>
<proteinExistence type="inferred from homology"/>
<dbReference type="GO" id="GO:0003849">
    <property type="term" value="F:3-deoxy-7-phosphoheptulonate synthase activity"/>
    <property type="evidence" value="ECO:0007669"/>
    <property type="project" value="UniProtKB-EC"/>
</dbReference>
<accession>A0ABD3R150</accession>
<evidence type="ECO:0000256" key="5">
    <source>
        <dbReference type="PIRSR" id="PIRSR602480-1"/>
    </source>
</evidence>
<feature type="compositionally biased region" description="Low complexity" evidence="7">
    <location>
        <begin position="46"/>
        <end position="63"/>
    </location>
</feature>
<feature type="chain" id="PRO_5044757887" description="Phospho-2-dehydro-3-deoxyheptonate aldolase" evidence="8">
    <location>
        <begin position="23"/>
        <end position="506"/>
    </location>
</feature>
<feature type="binding site" evidence="5">
    <location>
        <position position="374"/>
    </location>
    <ligand>
        <name>phosphoenolpyruvate</name>
        <dbReference type="ChEBI" id="CHEBI:58702"/>
    </ligand>
</feature>
<feature type="signal peptide" evidence="8">
    <location>
        <begin position="1"/>
        <end position="22"/>
    </location>
</feature>
<comment type="caution">
    <text evidence="9">The sequence shown here is derived from an EMBL/GenBank/DDBJ whole genome shotgun (WGS) entry which is preliminary data.</text>
</comment>
<feature type="binding site" evidence="5">
    <location>
        <position position="122"/>
    </location>
    <ligand>
        <name>Mn(2+)</name>
        <dbReference type="ChEBI" id="CHEBI:29035"/>
    </ligand>
</feature>
<evidence type="ECO:0000256" key="2">
    <source>
        <dbReference type="ARBA" id="ARBA00008911"/>
    </source>
</evidence>
<keyword evidence="5" id="KW-0170">Cobalt</keyword>
<keyword evidence="6" id="KW-0057">Aromatic amino acid biosynthesis</keyword>
<evidence type="ECO:0000256" key="6">
    <source>
        <dbReference type="RuleBase" id="RU363071"/>
    </source>
</evidence>
<feature type="binding site" evidence="5">
    <location>
        <position position="478"/>
    </location>
    <ligand>
        <name>Mn(2+)</name>
        <dbReference type="ChEBI" id="CHEBI:29035"/>
    </ligand>
</feature>
<feature type="region of interest" description="Disordered" evidence="7">
    <location>
        <begin position="40"/>
        <end position="63"/>
    </location>
</feature>
<dbReference type="InterPro" id="IPR002480">
    <property type="entry name" value="DAHP_synth_2"/>
</dbReference>
<dbReference type="PANTHER" id="PTHR21337:SF0">
    <property type="entry name" value="PHOSPHO-2-DEHYDRO-3-DEOXYHEPTONATE ALDOLASE"/>
    <property type="match status" value="1"/>
</dbReference>
<dbReference type="InterPro" id="IPR013785">
    <property type="entry name" value="Aldolase_TIM"/>
</dbReference>
<keyword evidence="5" id="KW-0464">Manganese</keyword>
<evidence type="ECO:0000256" key="7">
    <source>
        <dbReference type="SAM" id="MobiDB-lite"/>
    </source>
</evidence>
<feature type="binding site" evidence="5">
    <location>
        <begin position="320"/>
        <end position="321"/>
    </location>
    <ligand>
        <name>phosphoenolpyruvate</name>
        <dbReference type="ChEBI" id="CHEBI:58702"/>
    </ligand>
</feature>
<dbReference type="NCBIfam" id="TIGR01358">
    <property type="entry name" value="DAHP_synth_II"/>
    <property type="match status" value="1"/>
</dbReference>
<dbReference type="Proteomes" id="UP001530400">
    <property type="component" value="Unassembled WGS sequence"/>
</dbReference>
<organism evidence="9 10">
    <name type="scientific">Cyclotella atomus</name>
    <dbReference type="NCBI Taxonomy" id="382360"/>
    <lineage>
        <taxon>Eukaryota</taxon>
        <taxon>Sar</taxon>
        <taxon>Stramenopiles</taxon>
        <taxon>Ochrophyta</taxon>
        <taxon>Bacillariophyta</taxon>
        <taxon>Coscinodiscophyceae</taxon>
        <taxon>Thalassiosirophycidae</taxon>
        <taxon>Stephanodiscales</taxon>
        <taxon>Stephanodiscaceae</taxon>
        <taxon>Cyclotella</taxon>
    </lineage>
</organism>
<keyword evidence="5" id="KW-0104">Cadmium</keyword>
<name>A0ABD3R150_9STRA</name>
<dbReference type="PANTHER" id="PTHR21337">
    <property type="entry name" value="PHOSPHO-2-DEHYDRO-3-DEOXYHEPTONATE ALDOLASE 1, 2"/>
    <property type="match status" value="1"/>
</dbReference>
<protein>
    <recommendedName>
        <fullName evidence="6">Phospho-2-dehydro-3-deoxyheptonate aldolase</fullName>
        <ecNumber evidence="6">2.5.1.54</ecNumber>
    </recommendedName>
</protein>
<feature type="binding site" evidence="5">
    <location>
        <position position="406"/>
    </location>
    <ligand>
        <name>Mn(2+)</name>
        <dbReference type="ChEBI" id="CHEBI:29035"/>
    </ligand>
</feature>
<dbReference type="GO" id="GO:0008652">
    <property type="term" value="P:amino acid biosynthetic process"/>
    <property type="evidence" value="ECO:0007669"/>
    <property type="project" value="UniProtKB-KW"/>
</dbReference>
<evidence type="ECO:0000313" key="10">
    <source>
        <dbReference type="Proteomes" id="UP001530400"/>
    </source>
</evidence>
<keyword evidence="3 6" id="KW-0808">Transferase</keyword>
<comment type="pathway">
    <text evidence="1 6">Metabolic intermediate biosynthesis; chorismate biosynthesis; chorismate from D-erythrose 4-phosphate and phosphoenolpyruvate: step 1/7.</text>
</comment>
<evidence type="ECO:0000256" key="4">
    <source>
        <dbReference type="ARBA" id="ARBA00047508"/>
    </source>
</evidence>
<keyword evidence="6" id="KW-0028">Amino-acid biosynthesis</keyword>
<evidence type="ECO:0000256" key="1">
    <source>
        <dbReference type="ARBA" id="ARBA00004688"/>
    </source>
</evidence>
<dbReference type="AlphaFoldDB" id="A0ABD3R150"/>
<keyword evidence="10" id="KW-1185">Reference proteome</keyword>
<gene>
    <name evidence="9" type="ORF">ACHAWO_000659</name>
</gene>
<sequence length="506" mass="55914">MKFSARGAALLMASCLVGDSTAFVPASFSARTSALSVSSAPIANGSTSPSSDSNSNEWSPSSWKNRVAKQMPVYEDEAELNAAVAQLDRVAPLVFAGEVRSLHEKLARVSQGQGFVLMGGDCAESFKEFHVNHIRDTFRVIMQMALVMTFGSSMPVVKIGRMAGQFAKPRSEPNEVIDGVSLPSYRGDNVNGEEFTPEARRNDPQRMVDAYYQSAQTLNILRAFSTGGFADISRLHAWNLDFVEGTEEGSRYRLFAAKVDESLRFMKAIGIDTSKPDFTSVDFYTAHECLLLPYEQALTRQDSLTGKWYDCSSHMLWVGERTRDLDGAHLEFTRGIGNPLGVKISDKCTPEELIRIIETMNPQNIPGKLSIIVRMGAEKLRKNLPGLIRAVQREGKAVVWISDPVHGNTRKTETGFKTRDFDNIRAELRAFFDVHDEMGSHPGGVHIEMTGEDVTECTGGVSGVDDYTLKHRYNTACDPRLNGSQALELAFLIAERMRLRTGLPPL</sequence>
<keyword evidence="8" id="KW-0732">Signal</keyword>
<comment type="cofactor">
    <cofactor evidence="5">
        <name>Mn(2+)</name>
        <dbReference type="ChEBI" id="CHEBI:29035"/>
    </cofactor>
    <cofactor evidence="5">
        <name>Co(2+)</name>
        <dbReference type="ChEBI" id="CHEBI:48828"/>
    </cofactor>
    <cofactor evidence="5">
        <name>Cd(2+)</name>
        <dbReference type="ChEBI" id="CHEBI:48775"/>
    </cofactor>
    <text evidence="5">Binds 1 divalent cation per subunit. The enzyme is active with manganese, cobalt or cadmium ions.</text>
</comment>
<reference evidence="9 10" key="1">
    <citation type="submission" date="2024-10" db="EMBL/GenBank/DDBJ databases">
        <title>Updated reference genomes for cyclostephanoid diatoms.</title>
        <authorList>
            <person name="Roberts W.R."/>
            <person name="Alverson A.J."/>
        </authorList>
    </citation>
    <scope>NUCLEOTIDE SEQUENCE [LARGE SCALE GENOMIC DNA]</scope>
    <source>
        <strain evidence="9 10">AJA010-31</strain>
    </source>
</reference>
<feature type="binding site" evidence="5">
    <location>
        <position position="161"/>
    </location>
    <ligand>
        <name>phosphoenolpyruvate</name>
        <dbReference type="ChEBI" id="CHEBI:58702"/>
    </ligand>
</feature>
<dbReference type="EC" id="2.5.1.54" evidence="6"/>
<dbReference type="EMBL" id="JALLPJ020000001">
    <property type="protein sequence ID" value="KAL3805521.1"/>
    <property type="molecule type" value="Genomic_DNA"/>
</dbReference>
<feature type="binding site" evidence="5">
    <location>
        <position position="448"/>
    </location>
    <ligand>
        <name>Mn(2+)</name>
        <dbReference type="ChEBI" id="CHEBI:29035"/>
    </ligand>
</feature>
<dbReference type="Pfam" id="PF01474">
    <property type="entry name" value="DAHP_synth_2"/>
    <property type="match status" value="1"/>
</dbReference>